<comment type="caution">
    <text evidence="1">The sequence shown here is derived from an EMBL/GenBank/DDBJ whole genome shotgun (WGS) entry which is preliminary data.</text>
</comment>
<reference evidence="2" key="1">
    <citation type="submission" date="2017-03" db="EMBL/GenBank/DDBJ databases">
        <title>Phytopthora megakarya and P. palmivora, two closely related causual agents of cacao black pod achieved similar genome size and gene model numbers by different mechanisms.</title>
        <authorList>
            <person name="Ali S."/>
            <person name="Shao J."/>
            <person name="Larry D.J."/>
            <person name="Kronmiller B."/>
            <person name="Shen D."/>
            <person name="Strem M.D."/>
            <person name="Melnick R.L."/>
            <person name="Guiltinan M.J."/>
            <person name="Tyler B.M."/>
            <person name="Meinhardt L.W."/>
            <person name="Bailey B.A."/>
        </authorList>
    </citation>
    <scope>NUCLEOTIDE SEQUENCE [LARGE SCALE GENOMIC DNA]</scope>
    <source>
        <strain evidence="2">zdho120</strain>
    </source>
</reference>
<dbReference type="AlphaFoldDB" id="A0A225UVH0"/>
<proteinExistence type="predicted"/>
<feature type="non-terminal residue" evidence="1">
    <location>
        <position position="1"/>
    </location>
</feature>
<dbReference type="EMBL" id="NBNE01011060">
    <property type="protein sequence ID" value="OWY96922.1"/>
    <property type="molecule type" value="Genomic_DNA"/>
</dbReference>
<name>A0A225UVH0_9STRA</name>
<dbReference type="Proteomes" id="UP000198211">
    <property type="component" value="Unassembled WGS sequence"/>
</dbReference>
<sequence>PFRIRPHVSTMVVLTNDKKKIDGMKDCLGFMFEKKTLKRHINGSVMTFILRAGTIQGIWHHWCVGTPHIGLLINHYMRTILKGFLLAEHEMHYYFRRSWHTR</sequence>
<protein>
    <submittedName>
        <fullName evidence="1">Uncharacterized protein</fullName>
    </submittedName>
</protein>
<gene>
    <name evidence="1" type="ORF">PHMEG_00032685</name>
</gene>
<keyword evidence="2" id="KW-1185">Reference proteome</keyword>
<accession>A0A225UVH0</accession>
<evidence type="ECO:0000313" key="1">
    <source>
        <dbReference type="EMBL" id="OWY96922.1"/>
    </source>
</evidence>
<organism evidence="1 2">
    <name type="scientific">Phytophthora megakarya</name>
    <dbReference type="NCBI Taxonomy" id="4795"/>
    <lineage>
        <taxon>Eukaryota</taxon>
        <taxon>Sar</taxon>
        <taxon>Stramenopiles</taxon>
        <taxon>Oomycota</taxon>
        <taxon>Peronosporomycetes</taxon>
        <taxon>Peronosporales</taxon>
        <taxon>Peronosporaceae</taxon>
        <taxon>Phytophthora</taxon>
    </lineage>
</organism>
<evidence type="ECO:0000313" key="2">
    <source>
        <dbReference type="Proteomes" id="UP000198211"/>
    </source>
</evidence>